<reference evidence="2" key="1">
    <citation type="journal article" date="2020" name="bioRxiv">
        <title>Integrative omics analysis of Pseudomonas aeruginosa virus PA5oct highlights the molecular complexity of jumbo phages.</title>
        <authorList>
            <person name="Lood C."/>
            <person name="Danis-Wlodarczyk K."/>
            <person name="Blasdel B.G."/>
            <person name="Jang H.B."/>
            <person name="Vandenheuvel D."/>
            <person name="Briers Y."/>
            <person name="Noben J.-P."/>
            <person name="van Noort V."/>
            <person name="Drulis-Kawa Z."/>
            <person name="Lavigne R."/>
        </authorList>
    </citation>
    <scope>NUCLEOTIDE SEQUENCE [LARGE SCALE GENOMIC DNA]</scope>
</reference>
<evidence type="ECO:0000313" key="1">
    <source>
        <dbReference type="EMBL" id="QCG76018.1"/>
    </source>
</evidence>
<protein>
    <submittedName>
        <fullName evidence="1">Structural protein</fullName>
    </submittedName>
</protein>
<gene>
    <name evidence="1" type="ORF">EST35_0136</name>
</gene>
<organism evidence="1 2">
    <name type="scientific">Pseudomonas phage vB_PaeM_PA5oct</name>
    <dbReference type="NCBI Taxonomy" id="2163605"/>
    <lineage>
        <taxon>Viruses</taxon>
        <taxon>Duplodnaviria</taxon>
        <taxon>Heunggongvirae</taxon>
        <taxon>Uroviricota</taxon>
        <taxon>Caudoviricetes</taxon>
        <taxon>Arenbergviridae</taxon>
        <taxon>Wroclawvirus</taxon>
        <taxon>Wroclawvirus PA5oct</taxon>
    </lineage>
</organism>
<evidence type="ECO:0000313" key="2">
    <source>
        <dbReference type="Proteomes" id="UP000316733"/>
    </source>
</evidence>
<accession>A0A4Y5JTF1</accession>
<keyword evidence="2" id="KW-1185">Reference proteome</keyword>
<dbReference type="Proteomes" id="UP000316733">
    <property type="component" value="Segment"/>
</dbReference>
<dbReference type="EMBL" id="MK797984">
    <property type="protein sequence ID" value="QCG76018.1"/>
    <property type="molecule type" value="Genomic_DNA"/>
</dbReference>
<name>A0A4Y5JTF1_9CAUD</name>
<proteinExistence type="predicted"/>
<sequence>MDSRAILKPKNALAANDLFGESNDQLVNILAPLKKTGGLIFPFRPIVTLAADAEYDESFHFTHTNYKYLAYVKSAPQPISVEAIFTSQTDVEARYTLAAMHFMRTVTKNYFGQTDLVRAGTPPPILSFNYLGTYMFKNVPVVVKNFSIILDNKVDYVPVRFNNISENTDVPTQLTMTITLEPQYNPQEVRQTFDLSKFRTGELLKNNKGFI</sequence>